<evidence type="ECO:0008006" key="4">
    <source>
        <dbReference type="Google" id="ProtNLM"/>
    </source>
</evidence>
<accession>A0AAP0IZA2</accession>
<feature type="transmembrane region" description="Helical" evidence="1">
    <location>
        <begin position="77"/>
        <end position="97"/>
    </location>
</feature>
<comment type="caution">
    <text evidence="2">The sequence shown here is derived from an EMBL/GenBank/DDBJ whole genome shotgun (WGS) entry which is preliminary data.</text>
</comment>
<evidence type="ECO:0000256" key="1">
    <source>
        <dbReference type="SAM" id="Phobius"/>
    </source>
</evidence>
<reference evidence="2 3" key="1">
    <citation type="submission" date="2024-01" db="EMBL/GenBank/DDBJ databases">
        <title>Genome assemblies of Stephania.</title>
        <authorList>
            <person name="Yang L."/>
        </authorList>
    </citation>
    <scope>NUCLEOTIDE SEQUENCE [LARGE SCALE GENOMIC DNA]</scope>
    <source>
        <strain evidence="2">QJT</strain>
        <tissue evidence="2">Leaf</tissue>
    </source>
</reference>
<keyword evidence="1" id="KW-1133">Transmembrane helix</keyword>
<dbReference type="AlphaFoldDB" id="A0AAP0IZA2"/>
<evidence type="ECO:0000313" key="3">
    <source>
        <dbReference type="Proteomes" id="UP001417504"/>
    </source>
</evidence>
<name>A0AAP0IZA2_9MAGN</name>
<organism evidence="2 3">
    <name type="scientific">Stephania japonica</name>
    <dbReference type="NCBI Taxonomy" id="461633"/>
    <lineage>
        <taxon>Eukaryota</taxon>
        <taxon>Viridiplantae</taxon>
        <taxon>Streptophyta</taxon>
        <taxon>Embryophyta</taxon>
        <taxon>Tracheophyta</taxon>
        <taxon>Spermatophyta</taxon>
        <taxon>Magnoliopsida</taxon>
        <taxon>Ranunculales</taxon>
        <taxon>Menispermaceae</taxon>
        <taxon>Menispermoideae</taxon>
        <taxon>Cissampelideae</taxon>
        <taxon>Stephania</taxon>
    </lineage>
</organism>
<keyword evidence="1" id="KW-0812">Transmembrane</keyword>
<gene>
    <name evidence="2" type="ORF">Sjap_014249</name>
</gene>
<evidence type="ECO:0000313" key="2">
    <source>
        <dbReference type="EMBL" id="KAK9124647.1"/>
    </source>
</evidence>
<dbReference type="EMBL" id="JBBNAE010000005">
    <property type="protein sequence ID" value="KAK9124647.1"/>
    <property type="molecule type" value="Genomic_DNA"/>
</dbReference>
<keyword evidence="1" id="KW-0472">Membrane</keyword>
<feature type="transmembrane region" description="Helical" evidence="1">
    <location>
        <begin position="50"/>
        <end position="71"/>
    </location>
</feature>
<sequence>MMVMIIVPPDLNVISAFGIEGGNDGEGEVDLGMRDGGEWSRETGRGRKRYCIYMLMLDFFTIPLVFFSFFFSHESISMIYLFFVFFFLPTICTFVIVR</sequence>
<dbReference type="Proteomes" id="UP001417504">
    <property type="component" value="Unassembled WGS sequence"/>
</dbReference>
<keyword evidence="3" id="KW-1185">Reference proteome</keyword>
<protein>
    <recommendedName>
        <fullName evidence="4">Transmembrane protein</fullName>
    </recommendedName>
</protein>
<proteinExistence type="predicted"/>